<organism evidence="8 9">
    <name type="scientific">Arenibacter palladensis</name>
    <dbReference type="NCBI Taxonomy" id="237373"/>
    <lineage>
        <taxon>Bacteria</taxon>
        <taxon>Pseudomonadati</taxon>
        <taxon>Bacteroidota</taxon>
        <taxon>Flavobacteriia</taxon>
        <taxon>Flavobacteriales</taxon>
        <taxon>Flavobacteriaceae</taxon>
        <taxon>Arenibacter</taxon>
    </lineage>
</organism>
<dbReference type="PANTHER" id="PTHR21047">
    <property type="entry name" value="DTDP-6-DEOXY-D-GLUCOSE-3,5 EPIMERASE"/>
    <property type="match status" value="1"/>
</dbReference>
<feature type="site" description="Participates in a stacking interaction with the thymidine ring of dTDP-4-oxo-6-deoxyglucose" evidence="6">
    <location>
        <position position="138"/>
    </location>
</feature>
<dbReference type="GO" id="GO:0008830">
    <property type="term" value="F:dTDP-4-dehydrorhamnose 3,5-epimerase activity"/>
    <property type="evidence" value="ECO:0007669"/>
    <property type="project" value="UniProtKB-UniRule"/>
</dbReference>
<dbReference type="CDD" id="cd00438">
    <property type="entry name" value="cupin_RmlC"/>
    <property type="match status" value="1"/>
</dbReference>
<dbReference type="EC" id="5.1.3.13" evidence="3 7"/>
<protein>
    <recommendedName>
        <fullName evidence="4 7">dTDP-4-dehydrorhamnose 3,5-epimerase</fullName>
        <ecNumber evidence="3 7">5.1.3.13</ecNumber>
    </recommendedName>
    <alternativeName>
        <fullName evidence="7">Thymidine diphospho-4-keto-rhamnose 3,5-epimerase</fullName>
    </alternativeName>
</protein>
<sequence>MKITSTLLQGCYVLEPLVHQDKRGLFFESYHQKKLEEYIGEKINFVQDNISISKKGVLRGLHYQTGEHSQAKLVQVLKGEVLDVVVDLRKQSTTFGAHFKLKLSSENHKSIFIPKGMAHGFLALTKEVIFAYKCDEYYHPQSEAGILFNDPDLDIEWEFNEAKMILSAKDLKLPLWKDRKI</sequence>
<dbReference type="AlphaFoldDB" id="A0A1M4U0I7"/>
<reference evidence="9" key="1">
    <citation type="submission" date="2016-11" db="EMBL/GenBank/DDBJ databases">
        <authorList>
            <person name="Varghese N."/>
            <person name="Submissions S."/>
        </authorList>
    </citation>
    <scope>NUCLEOTIDE SEQUENCE [LARGE SCALE GENOMIC DNA]</scope>
    <source>
        <strain evidence="9">DSM 17539</strain>
    </source>
</reference>
<evidence type="ECO:0000256" key="6">
    <source>
        <dbReference type="PIRSR" id="PIRSR600888-3"/>
    </source>
</evidence>
<dbReference type="GO" id="GO:0005829">
    <property type="term" value="C:cytosol"/>
    <property type="evidence" value="ECO:0007669"/>
    <property type="project" value="TreeGrafter"/>
</dbReference>
<dbReference type="OrthoDB" id="9800680at2"/>
<comment type="subunit">
    <text evidence="7">Homodimer.</text>
</comment>
<keyword evidence="9" id="KW-1185">Reference proteome</keyword>
<dbReference type="PANTHER" id="PTHR21047:SF2">
    <property type="entry name" value="THYMIDINE DIPHOSPHO-4-KETO-RHAMNOSE 3,5-EPIMERASE"/>
    <property type="match status" value="1"/>
</dbReference>
<feature type="active site" description="Proton acceptor" evidence="5">
    <location>
        <position position="62"/>
    </location>
</feature>
<evidence type="ECO:0000256" key="7">
    <source>
        <dbReference type="RuleBase" id="RU364069"/>
    </source>
</evidence>
<feature type="active site" description="Proton donor" evidence="5">
    <location>
        <position position="132"/>
    </location>
</feature>
<evidence type="ECO:0000256" key="4">
    <source>
        <dbReference type="ARBA" id="ARBA00019595"/>
    </source>
</evidence>
<dbReference type="Pfam" id="PF00908">
    <property type="entry name" value="dTDP_sugar_isom"/>
    <property type="match status" value="1"/>
</dbReference>
<evidence type="ECO:0000256" key="1">
    <source>
        <dbReference type="ARBA" id="ARBA00001298"/>
    </source>
</evidence>
<comment type="pathway">
    <text evidence="7">Carbohydrate biosynthesis; dTDP-L-rhamnose biosynthesis.</text>
</comment>
<evidence type="ECO:0000256" key="2">
    <source>
        <dbReference type="ARBA" id="ARBA00001997"/>
    </source>
</evidence>
<dbReference type="SUPFAM" id="SSF51182">
    <property type="entry name" value="RmlC-like cupins"/>
    <property type="match status" value="1"/>
</dbReference>
<proteinExistence type="inferred from homology"/>
<comment type="function">
    <text evidence="2 7">Catalyzes the epimerization of the C3' and C5'positions of dTDP-6-deoxy-D-xylo-4-hexulose, forming dTDP-6-deoxy-L-lyxo-4-hexulose.</text>
</comment>
<gene>
    <name evidence="8" type="ORF">SAMN03080594_101449</name>
</gene>
<comment type="catalytic activity">
    <reaction evidence="1 7">
        <text>dTDP-4-dehydro-6-deoxy-alpha-D-glucose = dTDP-4-dehydro-beta-L-rhamnose</text>
        <dbReference type="Rhea" id="RHEA:16969"/>
        <dbReference type="ChEBI" id="CHEBI:57649"/>
        <dbReference type="ChEBI" id="CHEBI:62830"/>
        <dbReference type="EC" id="5.1.3.13"/>
    </reaction>
</comment>
<dbReference type="GO" id="GO:0019305">
    <property type="term" value="P:dTDP-rhamnose biosynthetic process"/>
    <property type="evidence" value="ECO:0007669"/>
    <property type="project" value="UniProtKB-UniRule"/>
</dbReference>
<accession>A0A1M4U0I7</accession>
<evidence type="ECO:0000256" key="3">
    <source>
        <dbReference type="ARBA" id="ARBA00012098"/>
    </source>
</evidence>
<dbReference type="InterPro" id="IPR000888">
    <property type="entry name" value="RmlC-like"/>
</dbReference>
<evidence type="ECO:0000256" key="5">
    <source>
        <dbReference type="PIRSR" id="PIRSR600888-1"/>
    </source>
</evidence>
<dbReference type="EMBL" id="FQUX01000001">
    <property type="protein sequence ID" value="SHE50245.1"/>
    <property type="molecule type" value="Genomic_DNA"/>
</dbReference>
<dbReference type="Proteomes" id="UP000184406">
    <property type="component" value="Unassembled WGS sequence"/>
</dbReference>
<name>A0A1M4U0I7_9FLAO</name>
<dbReference type="RefSeq" id="WP_072860097.1">
    <property type="nucleotide sequence ID" value="NZ_FQUX01000001.1"/>
</dbReference>
<dbReference type="InterPro" id="IPR011051">
    <property type="entry name" value="RmlC_Cupin_sf"/>
</dbReference>
<keyword evidence="7" id="KW-0413">Isomerase</keyword>
<evidence type="ECO:0000313" key="9">
    <source>
        <dbReference type="Proteomes" id="UP000184406"/>
    </source>
</evidence>
<evidence type="ECO:0000313" key="8">
    <source>
        <dbReference type="EMBL" id="SHE50245.1"/>
    </source>
</evidence>
<dbReference type="Gene3D" id="2.60.120.10">
    <property type="entry name" value="Jelly Rolls"/>
    <property type="match status" value="1"/>
</dbReference>
<dbReference type="NCBIfam" id="TIGR01221">
    <property type="entry name" value="rmlC"/>
    <property type="match status" value="1"/>
</dbReference>
<dbReference type="UniPathway" id="UPA00124"/>
<dbReference type="GO" id="GO:0000271">
    <property type="term" value="P:polysaccharide biosynthetic process"/>
    <property type="evidence" value="ECO:0007669"/>
    <property type="project" value="TreeGrafter"/>
</dbReference>
<comment type="similarity">
    <text evidence="7">Belongs to the dTDP-4-dehydrorhamnose 3,5-epimerase family.</text>
</comment>
<dbReference type="InterPro" id="IPR014710">
    <property type="entry name" value="RmlC-like_jellyroll"/>
</dbReference>